<evidence type="ECO:0000313" key="14">
    <source>
        <dbReference type="Proteomes" id="UP000831796"/>
    </source>
</evidence>
<dbReference type="Pfam" id="PF00593">
    <property type="entry name" value="TonB_dep_Rec_b-barrel"/>
    <property type="match status" value="1"/>
</dbReference>
<dbReference type="InterPro" id="IPR037066">
    <property type="entry name" value="Plug_dom_sf"/>
</dbReference>
<feature type="chain" id="PRO_5035922738" evidence="10">
    <location>
        <begin position="22"/>
        <end position="1054"/>
    </location>
</feature>
<comment type="subcellular location">
    <subcellularLocation>
        <location evidence="1 8">Cell outer membrane</location>
        <topology evidence="1 8">Multi-pass membrane protein</topology>
    </subcellularLocation>
</comment>
<sequence>MKKILFMSLLLMLTLLQQVTAQNRNISGRVTDRQSGEGLPGVTVLLKGTTNGVSTNSDGTYTLSVPPAGGTLVFSSIGYIQTERAIGTEDQLNIGLAGDSKQLSEVVVTGYGTQERRDVTGSIASVQGEAVANLATPSFAQQLAGRAAGVQVQAPSGLLGQQPRIQIRGTNSISSGTTPLIVVDGQPIFTGNTSALGAGFSNALADINPADIESYEVLKDGSSTAIYGSRAANGVILITTKKGRLGKTAVSYDTYVGVAQTLKRYEVLGAEDFITISNEKQRNANPPAGTKLLAAPYYDANGNLVSTDWQDEVFRTGFQQNHVVSVSGASEKTNYYFSAGYTDQDGVVKQNSLQRFTFRSNVDTEVKKWLRLGMNLGLSRTKTLGLNTNPNALSGNVTNALSLFPNVPSRNPDGTPFQNAAGAIGEGNNGSPISFAYTNIIFPLENNIYRSIGYRILGNTYLEVEPVTGLRLRSQLGTDTQMNDDFQYLDPRAGDGRSVNGSVFQGFGPSVRWNIANTATYNTSFAEIHKINAVIGTEFQKTEDYFYQAQGTGLSDRDLGPNSIVSGTLTTPTIFGGNGQNGLASYFGRLNYSLKDRYLISATVRADKLSSLPTSTRLGYFPGGSVGWRVSEEPFFKNSGVTSFWNEFKIRGSYAQVGNTELGSNFPYEGLYGSGKYGSQNGSAYTQFRNPLLEWETSKKTDVGVDLGFLNGRINANIDYYYNDIDGAILAVRTPLSAGIPQNSSYRANVGALYNKGFEVTINTQNIQKENFTWSTSFNFSTNKNQITALSNNEDIVSPFNITRVGESIGALFGYDYQGVNPANGYPIYKRGNGTLIQASTDRGARQSAYYLYDPSNPGAALVATAPLALSDKFILGQTNPKFFGGLSNTLTFKGFDLDVFLRYSGGNKIFNQSRQQLLRMDFVNNSTEILDRWQKEGDVTNTPKIVQGNGAFINQENNALTRFVEKGDFIRLQNVTLGYSLPQRYTSVVGLSRVRVFVQGQNIATITGYKGVDPEVNTNANSTNNTIINQQAGVDFNSNPQQRVFTGGINVVF</sequence>
<evidence type="ECO:0000256" key="7">
    <source>
        <dbReference type="ARBA" id="ARBA00023237"/>
    </source>
</evidence>
<dbReference type="SUPFAM" id="SSF49464">
    <property type="entry name" value="Carboxypeptidase regulatory domain-like"/>
    <property type="match status" value="1"/>
</dbReference>
<protein>
    <submittedName>
        <fullName evidence="13">TonB-dependent receptor</fullName>
    </submittedName>
</protein>
<dbReference type="Pfam" id="PF07715">
    <property type="entry name" value="Plug"/>
    <property type="match status" value="1"/>
</dbReference>
<name>A0A8T9Q3G0_9BACT</name>
<evidence type="ECO:0000256" key="6">
    <source>
        <dbReference type="ARBA" id="ARBA00023136"/>
    </source>
</evidence>
<dbReference type="InterPro" id="IPR023997">
    <property type="entry name" value="TonB-dep_OMP_SusC/RagA_CS"/>
</dbReference>
<dbReference type="GO" id="GO:0009279">
    <property type="term" value="C:cell outer membrane"/>
    <property type="evidence" value="ECO:0007669"/>
    <property type="project" value="UniProtKB-SubCell"/>
</dbReference>
<keyword evidence="4 8" id="KW-0812">Transmembrane</keyword>
<dbReference type="NCBIfam" id="TIGR04057">
    <property type="entry name" value="SusC_RagA_signa"/>
    <property type="match status" value="1"/>
</dbReference>
<dbReference type="InterPro" id="IPR023996">
    <property type="entry name" value="TonB-dep_OMP_SusC/RagA"/>
</dbReference>
<keyword evidence="7 8" id="KW-0998">Cell outer membrane</keyword>
<dbReference type="KEGG" id="hcu:MUN79_26535"/>
<feature type="domain" description="TonB-dependent receptor-like beta-barrel" evidence="11">
    <location>
        <begin position="435"/>
        <end position="827"/>
    </location>
</feature>
<dbReference type="InterPro" id="IPR012910">
    <property type="entry name" value="Plug_dom"/>
</dbReference>
<dbReference type="InterPro" id="IPR036942">
    <property type="entry name" value="Beta-barrel_TonB_sf"/>
</dbReference>
<evidence type="ECO:0000256" key="8">
    <source>
        <dbReference type="PROSITE-ProRule" id="PRU01360"/>
    </source>
</evidence>
<dbReference type="InterPro" id="IPR000531">
    <property type="entry name" value="Beta-barrel_TonB"/>
</dbReference>
<evidence type="ECO:0000256" key="10">
    <source>
        <dbReference type="SAM" id="SignalP"/>
    </source>
</evidence>
<comment type="similarity">
    <text evidence="8 9">Belongs to the TonB-dependent receptor family.</text>
</comment>
<keyword evidence="5 9" id="KW-0798">TonB box</keyword>
<evidence type="ECO:0000313" key="13">
    <source>
        <dbReference type="EMBL" id="UOQ72084.1"/>
    </source>
</evidence>
<dbReference type="NCBIfam" id="TIGR04056">
    <property type="entry name" value="OMP_RagA_SusC"/>
    <property type="match status" value="1"/>
</dbReference>
<dbReference type="Gene3D" id="2.60.40.1120">
    <property type="entry name" value="Carboxypeptidase-like, regulatory domain"/>
    <property type="match status" value="1"/>
</dbReference>
<gene>
    <name evidence="13" type="ORF">MUN79_26535</name>
</gene>
<keyword evidence="10" id="KW-0732">Signal</keyword>
<evidence type="ECO:0000256" key="1">
    <source>
        <dbReference type="ARBA" id="ARBA00004571"/>
    </source>
</evidence>
<keyword evidence="2 8" id="KW-0813">Transport</keyword>
<evidence type="ECO:0000256" key="9">
    <source>
        <dbReference type="RuleBase" id="RU003357"/>
    </source>
</evidence>
<evidence type="ECO:0000256" key="4">
    <source>
        <dbReference type="ARBA" id="ARBA00022692"/>
    </source>
</evidence>
<evidence type="ECO:0000256" key="5">
    <source>
        <dbReference type="ARBA" id="ARBA00023077"/>
    </source>
</evidence>
<dbReference type="RefSeq" id="WP_244675479.1">
    <property type="nucleotide sequence ID" value="NZ_CP095046.1"/>
</dbReference>
<keyword evidence="6 8" id="KW-0472">Membrane</keyword>
<dbReference type="EMBL" id="CP095046">
    <property type="protein sequence ID" value="UOQ72084.1"/>
    <property type="molecule type" value="Genomic_DNA"/>
</dbReference>
<keyword evidence="14" id="KW-1185">Reference proteome</keyword>
<evidence type="ECO:0000259" key="11">
    <source>
        <dbReference type="Pfam" id="PF00593"/>
    </source>
</evidence>
<dbReference type="InterPro" id="IPR008969">
    <property type="entry name" value="CarboxyPept-like_regulatory"/>
</dbReference>
<reference evidence="13" key="1">
    <citation type="submission" date="2022-04" db="EMBL/GenBank/DDBJ databases">
        <title>Hymenobacter sp. isolated from the air.</title>
        <authorList>
            <person name="Won M."/>
            <person name="Lee C.-M."/>
            <person name="Woen H.-Y."/>
            <person name="Kwon S.-W."/>
        </authorList>
    </citation>
    <scope>NUCLEOTIDE SEQUENCE</scope>
    <source>
        <strain evidence="13">5116S-3</strain>
    </source>
</reference>
<evidence type="ECO:0000259" key="12">
    <source>
        <dbReference type="Pfam" id="PF07715"/>
    </source>
</evidence>
<dbReference type="AlphaFoldDB" id="A0A8T9Q3G0"/>
<evidence type="ECO:0000256" key="3">
    <source>
        <dbReference type="ARBA" id="ARBA00022452"/>
    </source>
</evidence>
<accession>A0A8T9Q3G0</accession>
<evidence type="ECO:0000256" key="2">
    <source>
        <dbReference type="ARBA" id="ARBA00022448"/>
    </source>
</evidence>
<dbReference type="Pfam" id="PF13715">
    <property type="entry name" value="CarbopepD_reg_2"/>
    <property type="match status" value="1"/>
</dbReference>
<proteinExistence type="inferred from homology"/>
<dbReference type="Proteomes" id="UP000831796">
    <property type="component" value="Chromosome"/>
</dbReference>
<dbReference type="PROSITE" id="PS52016">
    <property type="entry name" value="TONB_DEPENDENT_REC_3"/>
    <property type="match status" value="1"/>
</dbReference>
<dbReference type="InterPro" id="IPR039426">
    <property type="entry name" value="TonB-dep_rcpt-like"/>
</dbReference>
<keyword evidence="3 8" id="KW-1134">Transmembrane beta strand</keyword>
<keyword evidence="13" id="KW-0675">Receptor</keyword>
<organism evidence="13 14">
    <name type="scientific">Hymenobacter cellulosilyticus</name>
    <dbReference type="NCBI Taxonomy" id="2932248"/>
    <lineage>
        <taxon>Bacteria</taxon>
        <taxon>Pseudomonadati</taxon>
        <taxon>Bacteroidota</taxon>
        <taxon>Cytophagia</taxon>
        <taxon>Cytophagales</taxon>
        <taxon>Hymenobacteraceae</taxon>
        <taxon>Hymenobacter</taxon>
    </lineage>
</organism>
<feature type="signal peptide" evidence="10">
    <location>
        <begin position="1"/>
        <end position="21"/>
    </location>
</feature>
<feature type="domain" description="TonB-dependent receptor plug" evidence="12">
    <location>
        <begin position="116"/>
        <end position="235"/>
    </location>
</feature>
<dbReference type="SUPFAM" id="SSF56935">
    <property type="entry name" value="Porins"/>
    <property type="match status" value="1"/>
</dbReference>
<dbReference type="Gene3D" id="2.40.170.20">
    <property type="entry name" value="TonB-dependent receptor, beta-barrel domain"/>
    <property type="match status" value="1"/>
</dbReference>
<dbReference type="Gene3D" id="2.170.130.10">
    <property type="entry name" value="TonB-dependent receptor, plug domain"/>
    <property type="match status" value="1"/>
</dbReference>